<gene>
    <name evidence="3" type="ORF">V8G54_027412</name>
</gene>
<keyword evidence="4" id="KW-1185">Reference proteome</keyword>
<organism evidence="3 4">
    <name type="scientific">Vigna mungo</name>
    <name type="common">Black gram</name>
    <name type="synonym">Phaseolus mungo</name>
    <dbReference type="NCBI Taxonomy" id="3915"/>
    <lineage>
        <taxon>Eukaryota</taxon>
        <taxon>Viridiplantae</taxon>
        <taxon>Streptophyta</taxon>
        <taxon>Embryophyta</taxon>
        <taxon>Tracheophyta</taxon>
        <taxon>Spermatophyta</taxon>
        <taxon>Magnoliopsida</taxon>
        <taxon>eudicotyledons</taxon>
        <taxon>Gunneridae</taxon>
        <taxon>Pentapetalae</taxon>
        <taxon>rosids</taxon>
        <taxon>fabids</taxon>
        <taxon>Fabales</taxon>
        <taxon>Fabaceae</taxon>
        <taxon>Papilionoideae</taxon>
        <taxon>50 kb inversion clade</taxon>
        <taxon>NPAAA clade</taxon>
        <taxon>indigoferoid/millettioid clade</taxon>
        <taxon>Phaseoleae</taxon>
        <taxon>Vigna</taxon>
    </lineage>
</organism>
<feature type="signal peptide" evidence="2">
    <location>
        <begin position="1"/>
        <end position="18"/>
    </location>
</feature>
<feature type="region of interest" description="Disordered" evidence="1">
    <location>
        <begin position="118"/>
        <end position="144"/>
    </location>
</feature>
<dbReference type="Gene3D" id="3.30.40.10">
    <property type="entry name" value="Zinc/RING finger domain, C3HC4 (zinc finger)"/>
    <property type="match status" value="1"/>
</dbReference>
<dbReference type="Proteomes" id="UP001374535">
    <property type="component" value="Chromosome 8"/>
</dbReference>
<feature type="chain" id="PRO_5042925258" description="RING-type domain-containing protein" evidence="2">
    <location>
        <begin position="19"/>
        <end position="245"/>
    </location>
</feature>
<protein>
    <recommendedName>
        <fullName evidence="5">RING-type domain-containing protein</fullName>
    </recommendedName>
</protein>
<dbReference type="AlphaFoldDB" id="A0AAQ3N1C6"/>
<evidence type="ECO:0000256" key="2">
    <source>
        <dbReference type="SAM" id="SignalP"/>
    </source>
</evidence>
<evidence type="ECO:0000313" key="3">
    <source>
        <dbReference type="EMBL" id="WVZ01343.1"/>
    </source>
</evidence>
<evidence type="ECO:0000256" key="1">
    <source>
        <dbReference type="SAM" id="MobiDB-lite"/>
    </source>
</evidence>
<dbReference type="EMBL" id="CP144693">
    <property type="protein sequence ID" value="WVZ01343.1"/>
    <property type="molecule type" value="Genomic_DNA"/>
</dbReference>
<dbReference type="InterPro" id="IPR013083">
    <property type="entry name" value="Znf_RING/FYVE/PHD"/>
</dbReference>
<evidence type="ECO:0008006" key="5">
    <source>
        <dbReference type="Google" id="ProtNLM"/>
    </source>
</evidence>
<proteinExistence type="predicted"/>
<accession>A0AAQ3N1C6</accession>
<keyword evidence="2" id="KW-0732">Signal</keyword>
<evidence type="ECO:0000313" key="4">
    <source>
        <dbReference type="Proteomes" id="UP001374535"/>
    </source>
</evidence>
<dbReference type="SUPFAM" id="SSF57850">
    <property type="entry name" value="RING/U-box"/>
    <property type="match status" value="1"/>
</dbReference>
<feature type="region of interest" description="Disordered" evidence="1">
    <location>
        <begin position="226"/>
        <end position="245"/>
    </location>
</feature>
<reference evidence="3 4" key="1">
    <citation type="journal article" date="2023" name="Life. Sci Alliance">
        <title>Evolutionary insights into 3D genome organization and epigenetic landscape of Vigna mungo.</title>
        <authorList>
            <person name="Junaid A."/>
            <person name="Singh B."/>
            <person name="Bhatia S."/>
        </authorList>
    </citation>
    <scope>NUCLEOTIDE SEQUENCE [LARGE SCALE GENOMIC DNA]</scope>
    <source>
        <strain evidence="3">Urdbean</strain>
    </source>
</reference>
<name>A0AAQ3N1C6_VIGMU</name>
<sequence>MALLVVVEIVVIIIPSKLLHHTQVQVPHESNINTSIRIVRVQVVVSGHCTADSTVDSLKVQVELHPEDCIDLWLCSHKTCPVCRRDLDSPPDDQPLKLGDVVVSSANVEIRVDVREEEGLDCGQQQQHEQQEEQTEPERSRGLRQEHEMVNVHEEQMFVRSHSTRNSIVMIRQEGDDEGKNDDDKYTLRLPEHVLRVNSKHNSTRSCASFKDMTKLDAPLPCSNCGFVQPPSPSCSSSPTHTQRP</sequence>